<gene>
    <name evidence="2" type="ORF">E0L16_13020</name>
</gene>
<sequence length="285" mass="33339">MNKNIIFRIMQFFNSTPMLHLSVDNNFDTVTRSHVSTKNRFRLSLVALNFGTLKLYIFTFSAIPIARKIGCFNFFYLLDFDKIQQRKNCNEINTITEEYEKNTLNNLNPDERSRQEEFFKIRISENNDSLSNIFDKANYYTTVILAFSAALVYAYSKLIELQLNITTLLIFYLVLINMLDLLDLILLLRRSVSVSGFHRSSFKSLRTSKEEYALTKSLYFDFVASSNDVQYYAGLTINTEMRSFRVILIGFILLICTTIKFNHIETKQDSPLLYLQSYTSLDKNR</sequence>
<reference evidence="2 3" key="1">
    <citation type="submission" date="2019-02" db="EMBL/GenBank/DDBJ databases">
        <title>The draft genome of Enterobacter spp. strains.</title>
        <authorList>
            <person name="Wang C."/>
            <person name="Feng Y."/>
            <person name="Zong Z."/>
        </authorList>
    </citation>
    <scope>NUCLEOTIDE SEQUENCE [LARGE SCALE GENOMIC DNA]</scope>
    <source>
        <strain evidence="2 3">WCHEQ120003</strain>
    </source>
</reference>
<proteinExistence type="predicted"/>
<evidence type="ECO:0000313" key="2">
    <source>
        <dbReference type="EMBL" id="TCB86083.1"/>
    </source>
</evidence>
<evidence type="ECO:0000313" key="3">
    <source>
        <dbReference type="Proteomes" id="UP000291623"/>
    </source>
</evidence>
<dbReference type="AlphaFoldDB" id="A0AAE8QW66"/>
<feature type="transmembrane region" description="Helical" evidence="1">
    <location>
        <begin position="168"/>
        <end position="188"/>
    </location>
</feature>
<evidence type="ECO:0000256" key="1">
    <source>
        <dbReference type="SAM" id="Phobius"/>
    </source>
</evidence>
<name>A0AAE8QW66_9ENTR</name>
<keyword evidence="1" id="KW-0812">Transmembrane</keyword>
<dbReference type="Proteomes" id="UP000291623">
    <property type="component" value="Unassembled WGS sequence"/>
</dbReference>
<dbReference type="RefSeq" id="WP_131637083.1">
    <property type="nucleotide sequence ID" value="NZ_SJON01000009.1"/>
</dbReference>
<dbReference type="EMBL" id="SJON01000009">
    <property type="protein sequence ID" value="TCB86083.1"/>
    <property type="molecule type" value="Genomic_DNA"/>
</dbReference>
<keyword evidence="1" id="KW-1133">Transmembrane helix</keyword>
<accession>A0AAE8QW66</accession>
<protein>
    <submittedName>
        <fullName evidence="2">Uncharacterized protein</fullName>
    </submittedName>
</protein>
<feature type="transmembrane region" description="Helical" evidence="1">
    <location>
        <begin position="246"/>
        <end position="264"/>
    </location>
</feature>
<dbReference type="GeneID" id="92385702"/>
<feature type="transmembrane region" description="Helical" evidence="1">
    <location>
        <begin position="137"/>
        <end position="156"/>
    </location>
</feature>
<keyword evidence="1" id="KW-0472">Membrane</keyword>
<organism evidence="2 3">
    <name type="scientific">Enterobacter quasihormaechei</name>
    <dbReference type="NCBI Taxonomy" id="2529382"/>
    <lineage>
        <taxon>Bacteria</taxon>
        <taxon>Pseudomonadati</taxon>
        <taxon>Pseudomonadota</taxon>
        <taxon>Gammaproteobacteria</taxon>
        <taxon>Enterobacterales</taxon>
        <taxon>Enterobacteriaceae</taxon>
        <taxon>Enterobacter</taxon>
    </lineage>
</organism>
<comment type="caution">
    <text evidence="2">The sequence shown here is derived from an EMBL/GenBank/DDBJ whole genome shotgun (WGS) entry which is preliminary data.</text>
</comment>